<dbReference type="GO" id="GO:0005507">
    <property type="term" value="F:copper ion binding"/>
    <property type="evidence" value="ECO:0007669"/>
    <property type="project" value="InterPro"/>
</dbReference>
<reference evidence="4" key="1">
    <citation type="submission" date="2017-08" db="EMBL/GenBank/DDBJ databases">
        <title>A dynamic microbial community with high functional redundancy inhabits the cold, oxic subseafloor aquifer.</title>
        <authorList>
            <person name="Tully B.J."/>
            <person name="Wheat C.G."/>
            <person name="Glazer B.T."/>
            <person name="Huber J.A."/>
        </authorList>
    </citation>
    <scope>NUCLEOTIDE SEQUENCE [LARGE SCALE GENOMIC DNA]</scope>
</reference>
<keyword evidence="1" id="KW-1133">Transmembrane helix</keyword>
<sequence length="566" mass="61862">MSKSAKQLVTSIAVAGTALLASVLLMPPQWYSVETRLQLSQWFGVAAYRQAEQAIDENVTGLNNAVEIEPACPEDISGWRSAQQVEQVSLAASPTCVADNPYAVAAFVKGTNNVSMETLMASGLSPDAVVKGEDLDGDGDPDVIHIRLEVIELNGGSPDAIEPTTQFAVAPGINPSLWVFAPKSIGMSTLNFDSNQAKNLLRPPSPTIRIEQGDQVFITLENSHYLPHTIHFHGVDHSFLDAQGEGNDGVPITSEMPVAPGSARTYEIQARQSGTMFYHCHVQVQVHVMMGLQGMFVVEENRPNNTLQTLNIGAGHVRVSSQAVRQDYDSEYDLHFSDIDLDLNKRVQASNNPVEIEQSVNREYDVTQAASELSLLNGRAFPYTFQESLIVTRPDEKVKLRVVNGGSEGVSLHTHGHKTTATHLDGVEVSPEARVMRDVFWLSSAQRMDLELDTHNDGLHSYGSGVWLLHDHQEKSVTNAGIGPGGSVGAIVYEEFLDENGWPTTYGEDLNQFFDPSYYNRISNDESRPLSLDANMLMRLLALGIAIGIFLAALLNIGRAFIRNPS</sequence>
<keyword evidence="1" id="KW-0472">Membrane</keyword>
<dbReference type="InterPro" id="IPR045087">
    <property type="entry name" value="Cu-oxidase_fam"/>
</dbReference>
<dbReference type="InterPro" id="IPR011707">
    <property type="entry name" value="Cu-oxidase-like_N"/>
</dbReference>
<feature type="domain" description="Plastocyanin-like" evidence="2">
    <location>
        <begin position="204"/>
        <end position="301"/>
    </location>
</feature>
<evidence type="ECO:0000256" key="1">
    <source>
        <dbReference type="SAM" id="Phobius"/>
    </source>
</evidence>
<dbReference type="Proteomes" id="UP000218172">
    <property type="component" value="Unassembled WGS sequence"/>
</dbReference>
<dbReference type="Pfam" id="PF07732">
    <property type="entry name" value="Cu-oxidase_3"/>
    <property type="match status" value="1"/>
</dbReference>
<evidence type="ECO:0000313" key="3">
    <source>
        <dbReference type="EMBL" id="PCH61159.1"/>
    </source>
</evidence>
<protein>
    <submittedName>
        <fullName evidence="3">Copper oxidase</fullName>
    </submittedName>
</protein>
<dbReference type="Gene3D" id="2.60.40.420">
    <property type="entry name" value="Cupredoxins - blue copper proteins"/>
    <property type="match status" value="1"/>
</dbReference>
<evidence type="ECO:0000313" key="4">
    <source>
        <dbReference type="Proteomes" id="UP000218172"/>
    </source>
</evidence>
<dbReference type="PANTHER" id="PTHR11709">
    <property type="entry name" value="MULTI-COPPER OXIDASE"/>
    <property type="match status" value="1"/>
</dbReference>
<keyword evidence="1" id="KW-0812">Transmembrane</keyword>
<feature type="transmembrane region" description="Helical" evidence="1">
    <location>
        <begin position="536"/>
        <end position="557"/>
    </location>
</feature>
<dbReference type="InterPro" id="IPR008972">
    <property type="entry name" value="Cupredoxin"/>
</dbReference>
<dbReference type="SUPFAM" id="SSF49503">
    <property type="entry name" value="Cupredoxins"/>
    <property type="match status" value="2"/>
</dbReference>
<evidence type="ECO:0000259" key="2">
    <source>
        <dbReference type="Pfam" id="PF07732"/>
    </source>
</evidence>
<accession>A0A2A4MLP1</accession>
<dbReference type="EMBL" id="NVQR01000072">
    <property type="protein sequence ID" value="PCH61159.1"/>
    <property type="molecule type" value="Genomic_DNA"/>
</dbReference>
<proteinExistence type="predicted"/>
<dbReference type="AlphaFoldDB" id="A0A2A4MLP1"/>
<organism evidence="3 4">
    <name type="scientific">SAR86 cluster bacterium</name>
    <dbReference type="NCBI Taxonomy" id="2030880"/>
    <lineage>
        <taxon>Bacteria</taxon>
        <taxon>Pseudomonadati</taxon>
        <taxon>Pseudomonadota</taxon>
        <taxon>Gammaproteobacteria</taxon>
        <taxon>SAR86 cluster</taxon>
    </lineage>
</organism>
<comment type="caution">
    <text evidence="3">The sequence shown here is derived from an EMBL/GenBank/DDBJ whole genome shotgun (WGS) entry which is preliminary data.</text>
</comment>
<name>A0A2A4MLP1_9GAMM</name>
<gene>
    <name evidence="3" type="ORF">COC19_05025</name>
</gene>